<organism evidence="3 4">
    <name type="scientific">Cyprinus carpio</name>
    <name type="common">Common carp</name>
    <dbReference type="NCBI Taxonomy" id="7962"/>
    <lineage>
        <taxon>Eukaryota</taxon>
        <taxon>Metazoa</taxon>
        <taxon>Chordata</taxon>
        <taxon>Craniata</taxon>
        <taxon>Vertebrata</taxon>
        <taxon>Euteleostomi</taxon>
        <taxon>Actinopterygii</taxon>
        <taxon>Neopterygii</taxon>
        <taxon>Teleostei</taxon>
        <taxon>Ostariophysi</taxon>
        <taxon>Cypriniformes</taxon>
        <taxon>Cyprinidae</taxon>
        <taxon>Cyprininae</taxon>
        <taxon>Cyprinus</taxon>
    </lineage>
</organism>
<dbReference type="SUPFAM" id="SSF48726">
    <property type="entry name" value="Immunoglobulin"/>
    <property type="match status" value="2"/>
</dbReference>
<dbReference type="AlphaFoldDB" id="A0A8C1NKQ6"/>
<protein>
    <recommendedName>
        <fullName evidence="2">Immunoglobulin domain-containing protein</fullName>
    </recommendedName>
</protein>
<dbReference type="InterPro" id="IPR003599">
    <property type="entry name" value="Ig_sub"/>
</dbReference>
<dbReference type="PANTHER" id="PTHR21063">
    <property type="entry name" value="LFA-3"/>
    <property type="match status" value="1"/>
</dbReference>
<evidence type="ECO:0000259" key="2">
    <source>
        <dbReference type="SMART" id="SM00409"/>
    </source>
</evidence>
<evidence type="ECO:0000313" key="3">
    <source>
        <dbReference type="Ensembl" id="ENSCCRP00010093125.1"/>
    </source>
</evidence>
<evidence type="ECO:0000313" key="4">
    <source>
        <dbReference type="Proteomes" id="UP000694427"/>
    </source>
</evidence>
<reference evidence="3" key="1">
    <citation type="submission" date="2025-08" db="UniProtKB">
        <authorList>
            <consortium name="Ensembl"/>
        </authorList>
    </citation>
    <scope>IDENTIFICATION</scope>
</reference>
<keyword evidence="4" id="KW-1185">Reference proteome</keyword>
<name>A0A8C1NKQ6_CYPCA</name>
<feature type="domain" description="Immunoglobulin" evidence="2">
    <location>
        <begin position="162"/>
        <end position="264"/>
    </location>
</feature>
<dbReference type="PANTHER" id="PTHR21063:SF4">
    <property type="entry name" value="CD48 ANTIGEN-RELATED"/>
    <property type="match status" value="1"/>
</dbReference>
<accession>A0A8C1NKQ6</accession>
<keyword evidence="1" id="KW-0472">Membrane</keyword>
<dbReference type="Gene3D" id="2.60.40.10">
    <property type="entry name" value="Immunoglobulins"/>
    <property type="match status" value="2"/>
</dbReference>
<dbReference type="InterPro" id="IPR036179">
    <property type="entry name" value="Ig-like_dom_sf"/>
</dbReference>
<feature type="domain" description="Immunoglobulin" evidence="2">
    <location>
        <begin position="60"/>
        <end position="159"/>
    </location>
</feature>
<dbReference type="SMART" id="SM00409">
    <property type="entry name" value="IG"/>
    <property type="match status" value="2"/>
</dbReference>
<reference evidence="3" key="2">
    <citation type="submission" date="2025-09" db="UniProtKB">
        <authorList>
            <consortium name="Ensembl"/>
        </authorList>
    </citation>
    <scope>IDENTIFICATION</scope>
</reference>
<proteinExistence type="predicted"/>
<keyword evidence="1" id="KW-0812">Transmembrane</keyword>
<dbReference type="Proteomes" id="UP000694427">
    <property type="component" value="Unplaced"/>
</dbReference>
<dbReference type="InterPro" id="IPR013783">
    <property type="entry name" value="Ig-like_fold"/>
</dbReference>
<keyword evidence="1" id="KW-1133">Transmembrane helix</keyword>
<feature type="transmembrane region" description="Helical" evidence="1">
    <location>
        <begin position="277"/>
        <end position="295"/>
    </location>
</feature>
<evidence type="ECO:0000256" key="1">
    <source>
        <dbReference type="SAM" id="Phobius"/>
    </source>
</evidence>
<sequence length="315" mass="35770">MASNYFPEIVCILQMLRKSEHSQAYRTRDKRGKKVAQMKFLFILLSTCGLLHRGVFGVEEITMSVTEEDFVTLHTGVKTNHQDRIRWYYNDIRIAQITGNLIKTCKDVQCDEKFKDRLELDNQTGSLSITSIMTADAGHYKLKILGNPSSEKIFNVTVHDQMKTLPVKERETVTLCTGVVNQDDVMIWRFNDTFIAEINGYLNKTCTDVQSKDSDEGFRDRLTLDNQTGSLTITNIRNTDSGLYKLQINSSSCSIIRSFNVIVNETPAMDLIVRNKIAVVGAVILVLIVAVVFAVKRCSTVRRRSDLKKINMNLL</sequence>
<dbReference type="Ensembl" id="ENSCCRT00010103269.1">
    <property type="protein sequence ID" value="ENSCCRP00010093125.1"/>
    <property type="gene ID" value="ENSCCRG00010040743.1"/>
</dbReference>